<dbReference type="Gene3D" id="2.40.128.520">
    <property type="match status" value="1"/>
</dbReference>
<feature type="domain" description="DUF2147" evidence="2">
    <location>
        <begin position="28"/>
        <end position="129"/>
    </location>
</feature>
<dbReference type="Pfam" id="PF09917">
    <property type="entry name" value="DUF2147"/>
    <property type="match status" value="1"/>
</dbReference>
<dbReference type="RefSeq" id="WP_164612976.1">
    <property type="nucleotide sequence ID" value="NZ_JAAIKE010000004.1"/>
</dbReference>
<evidence type="ECO:0000259" key="2">
    <source>
        <dbReference type="Pfam" id="PF09917"/>
    </source>
</evidence>
<protein>
    <submittedName>
        <fullName evidence="3">DUF2147 domain-containing protein</fullName>
    </submittedName>
</protein>
<organism evidence="3 4">
    <name type="scientific">Pseudotabrizicola algicola</name>
    <dbReference type="NCBI Taxonomy" id="2709381"/>
    <lineage>
        <taxon>Bacteria</taxon>
        <taxon>Pseudomonadati</taxon>
        <taxon>Pseudomonadota</taxon>
        <taxon>Alphaproteobacteria</taxon>
        <taxon>Rhodobacterales</taxon>
        <taxon>Paracoccaceae</taxon>
        <taxon>Pseudotabrizicola</taxon>
    </lineage>
</organism>
<dbReference type="AlphaFoldDB" id="A0A6B3RQ21"/>
<proteinExistence type="predicted"/>
<keyword evidence="1" id="KW-0732">Signal</keyword>
<comment type="caution">
    <text evidence="3">The sequence shown here is derived from an EMBL/GenBank/DDBJ whole genome shotgun (WGS) entry which is preliminary data.</text>
</comment>
<dbReference type="InterPro" id="IPR019223">
    <property type="entry name" value="DUF2147"/>
</dbReference>
<feature type="signal peptide" evidence="1">
    <location>
        <begin position="1"/>
        <end position="23"/>
    </location>
</feature>
<dbReference type="PANTHER" id="PTHR36919">
    <property type="entry name" value="BLR1215 PROTEIN"/>
    <property type="match status" value="1"/>
</dbReference>
<accession>A0A6B3RQ21</accession>
<reference evidence="3 4" key="1">
    <citation type="submission" date="2020-02" db="EMBL/GenBank/DDBJ databases">
        <title>Rhodobacter algicola sp. nov., isolated from microalga culture.</title>
        <authorList>
            <person name="Park C.-Y."/>
        </authorList>
    </citation>
    <scope>NUCLEOTIDE SEQUENCE [LARGE SCALE GENOMIC DNA]</scope>
    <source>
        <strain evidence="3 4">ETT8</strain>
    </source>
</reference>
<sequence>MNRFAKQVAMAAALVMCAGTAFAEPIVGLWQTQEDDGAYAHVQIAPCGANFCGTIVKTFKAGAEYKSENLGKQLVRDMAAKGGGAYEGKVWRPSNNKIYMGKIAVNGTAMKLSGCVAGGLICSKQDWKKIK</sequence>
<dbReference type="Proteomes" id="UP000481421">
    <property type="component" value="Unassembled WGS sequence"/>
</dbReference>
<feature type="chain" id="PRO_5025436020" evidence="1">
    <location>
        <begin position="24"/>
        <end position="131"/>
    </location>
</feature>
<dbReference type="PANTHER" id="PTHR36919:SF2">
    <property type="entry name" value="BLL6627 PROTEIN"/>
    <property type="match status" value="1"/>
</dbReference>
<evidence type="ECO:0000313" key="4">
    <source>
        <dbReference type="Proteomes" id="UP000481421"/>
    </source>
</evidence>
<name>A0A6B3RQ21_9RHOB</name>
<evidence type="ECO:0000313" key="3">
    <source>
        <dbReference type="EMBL" id="NEX47353.1"/>
    </source>
</evidence>
<gene>
    <name evidence="3" type="ORF">G3572_14155</name>
</gene>
<dbReference type="EMBL" id="JAAIKE010000004">
    <property type="protein sequence ID" value="NEX47353.1"/>
    <property type="molecule type" value="Genomic_DNA"/>
</dbReference>
<keyword evidence="4" id="KW-1185">Reference proteome</keyword>
<evidence type="ECO:0000256" key="1">
    <source>
        <dbReference type="SAM" id="SignalP"/>
    </source>
</evidence>